<dbReference type="EMBL" id="JAHLFT010000076">
    <property type="protein sequence ID" value="MBU3828676.1"/>
    <property type="molecule type" value="Genomic_DNA"/>
</dbReference>
<evidence type="ECO:0000313" key="9">
    <source>
        <dbReference type="EMBL" id="MBU3828676.1"/>
    </source>
</evidence>
<dbReference type="GO" id="GO:0015144">
    <property type="term" value="F:carbohydrate transmembrane transporter activity"/>
    <property type="evidence" value="ECO:0007669"/>
    <property type="project" value="InterPro"/>
</dbReference>
<dbReference type="GO" id="GO:0005886">
    <property type="term" value="C:plasma membrane"/>
    <property type="evidence" value="ECO:0007669"/>
    <property type="project" value="UniProtKB-SubCell"/>
</dbReference>
<evidence type="ECO:0000256" key="6">
    <source>
        <dbReference type="ARBA" id="ARBA00022989"/>
    </source>
</evidence>
<dbReference type="SUPFAM" id="SSF103481">
    <property type="entry name" value="Multidrug resistance efflux transporter EmrE"/>
    <property type="match status" value="2"/>
</dbReference>
<proteinExistence type="inferred from homology"/>
<dbReference type="AlphaFoldDB" id="A0A9E2KSC2"/>
<keyword evidence="5 8" id="KW-0812">Transmembrane</keyword>
<feature type="transmembrane region" description="Helical" evidence="8">
    <location>
        <begin position="174"/>
        <end position="197"/>
    </location>
</feature>
<reference evidence="9" key="2">
    <citation type="submission" date="2021-04" db="EMBL/GenBank/DDBJ databases">
        <authorList>
            <person name="Gilroy R."/>
        </authorList>
    </citation>
    <scope>NUCLEOTIDE SEQUENCE</scope>
    <source>
        <strain evidence="9">F6-686</strain>
    </source>
</reference>
<organism evidence="9 10">
    <name type="scientific">Candidatus Lactobacillus pullistercoris</name>
    <dbReference type="NCBI Taxonomy" id="2838636"/>
    <lineage>
        <taxon>Bacteria</taxon>
        <taxon>Bacillati</taxon>
        <taxon>Bacillota</taxon>
        <taxon>Bacilli</taxon>
        <taxon>Lactobacillales</taxon>
        <taxon>Lactobacillaceae</taxon>
        <taxon>Lactobacillus</taxon>
    </lineage>
</organism>
<dbReference type="Pfam" id="PF06800">
    <property type="entry name" value="Sugar_transport"/>
    <property type="match status" value="1"/>
</dbReference>
<keyword evidence="7 8" id="KW-0472">Membrane</keyword>
<feature type="transmembrane region" description="Helical" evidence="8">
    <location>
        <begin position="57"/>
        <end position="78"/>
    </location>
</feature>
<evidence type="ECO:0000256" key="4">
    <source>
        <dbReference type="ARBA" id="ARBA00022597"/>
    </source>
</evidence>
<dbReference type="PANTHER" id="PTHR16119">
    <property type="entry name" value="TRANSMEMBRANE PROTEIN 144"/>
    <property type="match status" value="1"/>
</dbReference>
<evidence type="ECO:0000256" key="3">
    <source>
        <dbReference type="ARBA" id="ARBA00022448"/>
    </source>
</evidence>
<feature type="transmembrane region" description="Helical" evidence="8">
    <location>
        <begin position="148"/>
        <end position="168"/>
    </location>
</feature>
<comment type="caution">
    <text evidence="9">The sequence shown here is derived from an EMBL/GenBank/DDBJ whole genome shotgun (WGS) entry which is preliminary data.</text>
</comment>
<feature type="transmembrane region" description="Helical" evidence="8">
    <location>
        <begin position="265"/>
        <end position="286"/>
    </location>
</feature>
<dbReference type="PANTHER" id="PTHR16119:SF17">
    <property type="entry name" value="TRANSMEMBRANE PROTEIN 144"/>
    <property type="match status" value="1"/>
</dbReference>
<gene>
    <name evidence="9" type="ORF">H9806_06060</name>
</gene>
<sequence>MSIVYMFIPAIAWGILPLAVAKVKGKPINQILGTTVGTLIVGIITLPFINANFDAKTFWLAALAGAFWVIGQLGQYTGYAKIGVSETMPISTGLQLIGTSLVGVVIFGEWGTTNAKIFGFIGIALLIVGAILTSISDSGTSEGTEKNQVGTIIMLVCTTLGFIIYNSIPKAMSASGLAIFFPESVGMVLAVLIYLIFTGQLKELKAKSSWQSLVAGFIFAIAAIGYIISVRDNGVNTAFVVSQLSVVISTLGGMLFLHEKKTKKGYIYTIAGLIIILVGAILTTVIH</sequence>
<evidence type="ECO:0000256" key="8">
    <source>
        <dbReference type="SAM" id="Phobius"/>
    </source>
</evidence>
<feature type="transmembrane region" description="Helical" evidence="8">
    <location>
        <begin position="6"/>
        <end position="24"/>
    </location>
</feature>
<evidence type="ECO:0000256" key="5">
    <source>
        <dbReference type="ARBA" id="ARBA00022692"/>
    </source>
</evidence>
<feature type="transmembrane region" description="Helical" evidence="8">
    <location>
        <begin position="209"/>
        <end position="228"/>
    </location>
</feature>
<comment type="similarity">
    <text evidence="2">Belongs to the GRP transporter (TC 2.A.7.5) family.</text>
</comment>
<dbReference type="InterPro" id="IPR037185">
    <property type="entry name" value="EmrE-like"/>
</dbReference>
<feature type="transmembrane region" description="Helical" evidence="8">
    <location>
        <begin position="31"/>
        <end position="51"/>
    </location>
</feature>
<keyword evidence="4 9" id="KW-0762">Sugar transport</keyword>
<comment type="subcellular location">
    <subcellularLocation>
        <location evidence="1">Cell membrane</location>
        <topology evidence="1">Multi-pass membrane protein</topology>
    </subcellularLocation>
</comment>
<feature type="transmembrane region" description="Helical" evidence="8">
    <location>
        <begin position="90"/>
        <end position="111"/>
    </location>
</feature>
<feature type="transmembrane region" description="Helical" evidence="8">
    <location>
        <begin position="240"/>
        <end position="258"/>
    </location>
</feature>
<name>A0A9E2KSC2_9LACO</name>
<evidence type="ECO:0000313" key="10">
    <source>
        <dbReference type="Proteomes" id="UP000823844"/>
    </source>
</evidence>
<evidence type="ECO:0000256" key="7">
    <source>
        <dbReference type="ARBA" id="ARBA00023136"/>
    </source>
</evidence>
<keyword evidence="6 8" id="KW-1133">Transmembrane helix</keyword>
<accession>A0A9E2KSC2</accession>
<protein>
    <submittedName>
        <fullName evidence="9">GRP family sugar transporter</fullName>
    </submittedName>
</protein>
<feature type="transmembrane region" description="Helical" evidence="8">
    <location>
        <begin position="117"/>
        <end position="136"/>
    </location>
</feature>
<dbReference type="Proteomes" id="UP000823844">
    <property type="component" value="Unassembled WGS sequence"/>
</dbReference>
<keyword evidence="3" id="KW-0813">Transport</keyword>
<evidence type="ECO:0000256" key="2">
    <source>
        <dbReference type="ARBA" id="ARBA00006117"/>
    </source>
</evidence>
<dbReference type="CDD" id="cd23110">
    <property type="entry name" value="GRP"/>
    <property type="match status" value="1"/>
</dbReference>
<evidence type="ECO:0000256" key="1">
    <source>
        <dbReference type="ARBA" id="ARBA00004651"/>
    </source>
</evidence>
<reference evidence="9" key="1">
    <citation type="journal article" date="2021" name="PeerJ">
        <title>Extensive microbial diversity within the chicken gut microbiome revealed by metagenomics and culture.</title>
        <authorList>
            <person name="Gilroy R."/>
            <person name="Ravi A."/>
            <person name="Getino M."/>
            <person name="Pursley I."/>
            <person name="Horton D.L."/>
            <person name="Alikhan N.F."/>
            <person name="Baker D."/>
            <person name="Gharbi K."/>
            <person name="Hall N."/>
            <person name="Watson M."/>
            <person name="Adriaenssens E.M."/>
            <person name="Foster-Nyarko E."/>
            <person name="Jarju S."/>
            <person name="Secka A."/>
            <person name="Antonio M."/>
            <person name="Oren A."/>
            <person name="Chaudhuri R.R."/>
            <person name="La Ragione R."/>
            <person name="Hildebrand F."/>
            <person name="Pallen M.J."/>
        </authorList>
    </citation>
    <scope>NUCLEOTIDE SEQUENCE</scope>
    <source>
        <strain evidence="9">F6-686</strain>
    </source>
</reference>
<dbReference type="InterPro" id="IPR010651">
    <property type="entry name" value="Sugar_transport"/>
</dbReference>